<evidence type="ECO:0000256" key="2">
    <source>
        <dbReference type="ARBA" id="ARBA00009387"/>
    </source>
</evidence>
<sequence length="218" mass="22648">MVWDSKSVKARATAAALAALILGAPLPAMADVMQLGDSGAEWIAGGPVGPAVGLVSPDGLDDAASVEQTPLAIDAELHPQSITEALDAAGPSRWRVRIAQLAAKYDISPALLEAVVWQESRWNERAVSPAGARGLAQLMPGTAAQMGVDPGDPTANLEGGARYLRMQLDAFGGDVEKALAAYNAGPSRVEKAGGIPNIRETKQYVAAIMARLTDTVRQ</sequence>
<name>A0ABQ2J721_9SPHN</name>
<dbReference type="Pfam" id="PF01464">
    <property type="entry name" value="SLT"/>
    <property type="match status" value="1"/>
</dbReference>
<dbReference type="SUPFAM" id="SSF53955">
    <property type="entry name" value="Lysozyme-like"/>
    <property type="match status" value="1"/>
</dbReference>
<dbReference type="InterPro" id="IPR023346">
    <property type="entry name" value="Lysozyme-like_dom_sf"/>
</dbReference>
<protein>
    <recommendedName>
        <fullName evidence="4">Transglycosylase SLT domain-containing protein</fullName>
    </recommendedName>
</protein>
<reference evidence="6" key="1">
    <citation type="journal article" date="2019" name="Int. J. Syst. Evol. Microbiol.">
        <title>The Global Catalogue of Microorganisms (GCM) 10K type strain sequencing project: providing services to taxonomists for standard genome sequencing and annotation.</title>
        <authorList>
            <consortium name="The Broad Institute Genomics Platform"/>
            <consortium name="The Broad Institute Genome Sequencing Center for Infectious Disease"/>
            <person name="Wu L."/>
            <person name="Ma J."/>
        </authorList>
    </citation>
    <scope>NUCLEOTIDE SEQUENCE [LARGE SCALE GENOMIC DNA]</scope>
    <source>
        <strain evidence="6">CGMCC 1.6784</strain>
    </source>
</reference>
<accession>A0ABQ2J721</accession>
<dbReference type="PANTHER" id="PTHR37423:SF2">
    <property type="entry name" value="MEMBRANE-BOUND LYTIC MUREIN TRANSGLYCOSYLASE C"/>
    <property type="match status" value="1"/>
</dbReference>
<comment type="similarity">
    <text evidence="1">Belongs to the transglycosylase Slt family.</text>
</comment>
<feature type="chain" id="PRO_5045434887" description="Transglycosylase SLT domain-containing protein" evidence="3">
    <location>
        <begin position="31"/>
        <end position="218"/>
    </location>
</feature>
<comment type="caution">
    <text evidence="5">The sequence shown here is derived from an EMBL/GenBank/DDBJ whole genome shotgun (WGS) entry which is preliminary data.</text>
</comment>
<organism evidence="5 6">
    <name type="scientific">Novosphingobium indicum</name>
    <dbReference type="NCBI Taxonomy" id="462949"/>
    <lineage>
        <taxon>Bacteria</taxon>
        <taxon>Pseudomonadati</taxon>
        <taxon>Pseudomonadota</taxon>
        <taxon>Alphaproteobacteria</taxon>
        <taxon>Sphingomonadales</taxon>
        <taxon>Sphingomonadaceae</taxon>
        <taxon>Novosphingobium</taxon>
    </lineage>
</organism>
<keyword evidence="6" id="KW-1185">Reference proteome</keyword>
<feature type="domain" description="Transglycosylase SLT" evidence="4">
    <location>
        <begin position="99"/>
        <end position="203"/>
    </location>
</feature>
<dbReference type="Proteomes" id="UP000605099">
    <property type="component" value="Unassembled WGS sequence"/>
</dbReference>
<dbReference type="CDD" id="cd00254">
    <property type="entry name" value="LT-like"/>
    <property type="match status" value="1"/>
</dbReference>
<evidence type="ECO:0000259" key="4">
    <source>
        <dbReference type="Pfam" id="PF01464"/>
    </source>
</evidence>
<feature type="signal peptide" evidence="3">
    <location>
        <begin position="1"/>
        <end position="30"/>
    </location>
</feature>
<evidence type="ECO:0000256" key="3">
    <source>
        <dbReference type="SAM" id="SignalP"/>
    </source>
</evidence>
<gene>
    <name evidence="5" type="ORF">GCM10011349_02890</name>
</gene>
<dbReference type="PANTHER" id="PTHR37423">
    <property type="entry name" value="SOLUBLE LYTIC MUREIN TRANSGLYCOSYLASE-RELATED"/>
    <property type="match status" value="1"/>
</dbReference>
<dbReference type="InterPro" id="IPR008258">
    <property type="entry name" value="Transglycosylase_SLT_dom_1"/>
</dbReference>
<evidence type="ECO:0000313" key="6">
    <source>
        <dbReference type="Proteomes" id="UP000605099"/>
    </source>
</evidence>
<evidence type="ECO:0000313" key="5">
    <source>
        <dbReference type="EMBL" id="GGN41172.1"/>
    </source>
</evidence>
<proteinExistence type="inferred from homology"/>
<dbReference type="EMBL" id="BMLK01000001">
    <property type="protein sequence ID" value="GGN41172.1"/>
    <property type="molecule type" value="Genomic_DNA"/>
</dbReference>
<evidence type="ECO:0000256" key="1">
    <source>
        <dbReference type="ARBA" id="ARBA00007734"/>
    </source>
</evidence>
<dbReference type="Gene3D" id="1.10.530.10">
    <property type="match status" value="1"/>
</dbReference>
<comment type="similarity">
    <text evidence="2">Belongs to the virb1 family.</text>
</comment>
<keyword evidence="3" id="KW-0732">Signal</keyword>